<sequence>HCPAPVRSRRFTNHDRKNAGVAPLTPRFLPRTDGFAAFCWLPPIFRSWSANIASFNLSICLSLNQLSR</sequence>
<feature type="non-terminal residue" evidence="2">
    <location>
        <position position="1"/>
    </location>
</feature>
<feature type="non-terminal residue" evidence="2">
    <location>
        <position position="68"/>
    </location>
</feature>
<accession>A0ABS8WVL5</accession>
<evidence type="ECO:0000256" key="1">
    <source>
        <dbReference type="SAM" id="MobiDB-lite"/>
    </source>
</evidence>
<gene>
    <name evidence="2" type="ORF">HAX54_002909</name>
</gene>
<organism evidence="2 3">
    <name type="scientific">Datura stramonium</name>
    <name type="common">Jimsonweed</name>
    <name type="synonym">Common thornapple</name>
    <dbReference type="NCBI Taxonomy" id="4076"/>
    <lineage>
        <taxon>Eukaryota</taxon>
        <taxon>Viridiplantae</taxon>
        <taxon>Streptophyta</taxon>
        <taxon>Embryophyta</taxon>
        <taxon>Tracheophyta</taxon>
        <taxon>Spermatophyta</taxon>
        <taxon>Magnoliopsida</taxon>
        <taxon>eudicotyledons</taxon>
        <taxon>Gunneridae</taxon>
        <taxon>Pentapetalae</taxon>
        <taxon>asterids</taxon>
        <taxon>lamiids</taxon>
        <taxon>Solanales</taxon>
        <taxon>Solanaceae</taxon>
        <taxon>Solanoideae</taxon>
        <taxon>Datureae</taxon>
        <taxon>Datura</taxon>
    </lineage>
</organism>
<reference evidence="2 3" key="1">
    <citation type="journal article" date="2021" name="BMC Genomics">
        <title>Datura genome reveals duplications of psychoactive alkaloid biosynthetic genes and high mutation rate following tissue culture.</title>
        <authorList>
            <person name="Rajewski A."/>
            <person name="Carter-House D."/>
            <person name="Stajich J."/>
            <person name="Litt A."/>
        </authorList>
    </citation>
    <scope>NUCLEOTIDE SEQUENCE [LARGE SCALE GENOMIC DNA]</scope>
    <source>
        <strain evidence="2">AR-01</strain>
    </source>
</reference>
<protein>
    <submittedName>
        <fullName evidence="2">Uncharacterized protein</fullName>
    </submittedName>
</protein>
<feature type="region of interest" description="Disordered" evidence="1">
    <location>
        <begin position="1"/>
        <end position="21"/>
    </location>
</feature>
<evidence type="ECO:0000313" key="3">
    <source>
        <dbReference type="Proteomes" id="UP000823775"/>
    </source>
</evidence>
<dbReference type="EMBL" id="JACEIK010011309">
    <property type="protein sequence ID" value="MCE3215601.1"/>
    <property type="molecule type" value="Genomic_DNA"/>
</dbReference>
<keyword evidence="3" id="KW-1185">Reference proteome</keyword>
<name>A0ABS8WVL5_DATST</name>
<proteinExistence type="predicted"/>
<dbReference type="Proteomes" id="UP000823775">
    <property type="component" value="Unassembled WGS sequence"/>
</dbReference>
<evidence type="ECO:0000313" key="2">
    <source>
        <dbReference type="EMBL" id="MCE3215601.1"/>
    </source>
</evidence>
<comment type="caution">
    <text evidence="2">The sequence shown here is derived from an EMBL/GenBank/DDBJ whole genome shotgun (WGS) entry which is preliminary data.</text>
</comment>